<gene>
    <name evidence="2" type="ORF">GCM10010412_028510</name>
</gene>
<protein>
    <submittedName>
        <fullName evidence="2">Uncharacterized protein</fullName>
    </submittedName>
</protein>
<accession>A0ABN3RPI1</accession>
<sequence>MQRALDAALSLHQIPIELCHTMRSPATDMHVVDLRIGAHKLTAVIQPLGRADPAREIAVWRELLDAADTCTQPGEQLRRMDPTLLAVQVSAATLVINTEHSRTAVRAAMRMLRSGAVLPLPLGLLWQRTRRGPAQVAAAVVVIGAIAATAMTLTSAAEPHRPPQADNPSAAALPTGGDASLTAWTPNPTPSISERRSSAPPHTPQDLKTSPLATQGAKPADDDTRPTRPPRRSPPPSSSPDKPTASPSKDREESRPTRSARPSEPNWSQSPSRASPPDSTPSRTDRPPASQESPTPQSTRPPAPQPTPSNSPASRDCDLVDVGVDLPILDVDICL</sequence>
<evidence type="ECO:0000256" key="1">
    <source>
        <dbReference type="SAM" id="MobiDB-lite"/>
    </source>
</evidence>
<dbReference type="EMBL" id="BAAATE010000006">
    <property type="protein sequence ID" value="GAA2657660.1"/>
    <property type="molecule type" value="Genomic_DNA"/>
</dbReference>
<keyword evidence="3" id="KW-1185">Reference proteome</keyword>
<proteinExistence type="predicted"/>
<name>A0ABN3RPI1_9ACTN</name>
<comment type="caution">
    <text evidence="2">The sequence shown here is derived from an EMBL/GenBank/DDBJ whole genome shotgun (WGS) entry which is preliminary data.</text>
</comment>
<feature type="compositionally biased region" description="Pro residues" evidence="1">
    <location>
        <begin position="299"/>
        <end position="309"/>
    </location>
</feature>
<feature type="compositionally biased region" description="Polar residues" evidence="1">
    <location>
        <begin position="182"/>
        <end position="192"/>
    </location>
</feature>
<evidence type="ECO:0000313" key="3">
    <source>
        <dbReference type="Proteomes" id="UP001501666"/>
    </source>
</evidence>
<dbReference type="Proteomes" id="UP001501666">
    <property type="component" value="Unassembled WGS sequence"/>
</dbReference>
<organism evidence="2 3">
    <name type="scientific">Nonomuraea recticatena</name>
    <dbReference type="NCBI Taxonomy" id="46178"/>
    <lineage>
        <taxon>Bacteria</taxon>
        <taxon>Bacillati</taxon>
        <taxon>Actinomycetota</taxon>
        <taxon>Actinomycetes</taxon>
        <taxon>Streptosporangiales</taxon>
        <taxon>Streptosporangiaceae</taxon>
        <taxon>Nonomuraea</taxon>
    </lineage>
</organism>
<reference evidence="2 3" key="1">
    <citation type="journal article" date="2019" name="Int. J. Syst. Evol. Microbiol.">
        <title>The Global Catalogue of Microorganisms (GCM) 10K type strain sequencing project: providing services to taxonomists for standard genome sequencing and annotation.</title>
        <authorList>
            <consortium name="The Broad Institute Genomics Platform"/>
            <consortium name="The Broad Institute Genome Sequencing Center for Infectious Disease"/>
            <person name="Wu L."/>
            <person name="Ma J."/>
        </authorList>
    </citation>
    <scope>NUCLEOTIDE SEQUENCE [LARGE SCALE GENOMIC DNA]</scope>
    <source>
        <strain evidence="2 3">JCM 6835</strain>
    </source>
</reference>
<feature type="region of interest" description="Disordered" evidence="1">
    <location>
        <begin position="155"/>
        <end position="318"/>
    </location>
</feature>
<evidence type="ECO:0000313" key="2">
    <source>
        <dbReference type="EMBL" id="GAA2657660.1"/>
    </source>
</evidence>